<feature type="compositionally biased region" description="Polar residues" evidence="1">
    <location>
        <begin position="145"/>
        <end position="161"/>
    </location>
</feature>
<name>A0A7K1FG05_9ACTN</name>
<feature type="compositionally biased region" description="Acidic residues" evidence="1">
    <location>
        <begin position="584"/>
        <end position="597"/>
    </location>
</feature>
<feature type="region of interest" description="Disordered" evidence="1">
    <location>
        <begin position="980"/>
        <end position="1013"/>
    </location>
</feature>
<dbReference type="EMBL" id="WLYK01000001">
    <property type="protein sequence ID" value="MTD13038.1"/>
    <property type="molecule type" value="Genomic_DNA"/>
</dbReference>
<sequence>MTATPETLPAARRAEDALHALSTLCPAELSGRKVVDLVAAGYQAISYIQAELQPFMARLAEPGVIPSAEGLLKHPAKDRGAGHEPPRPAEDSDNPTEEPSAPSEGSDRTVEEPSAEEPSAPTEASDGSAEGPSAPPEDNACTAEGASTPTEASNSGSQGSSAPAEDSANAAQEPSASERVYDLRASNPDSTAEYFDLMDTLERAKARRDTAGGEIAAALVLSPKSGSIYVQRAIDLIEELPDTLALLREGVLDQTRASMIHKYSYKLRDQTLLCEFERRALKVAPGRAPAKLEPLLKRIIADLQPEDTAEVEKRAFNNRRTGRYDLDGAMARFYADLTAENAQLVQQLVDQIARTMGNAGGRTLEQCRADAFAAIFEQLHTHGTIDLREILAAAAHVAAGGDIPDEHDDDVETFSEGTDSEGTDSETHDFAAEDDVDEAAAGEPDDRVAEANGDTETPAPESAASTEHHVDGDPSGTTGAEAECTGAGEETDSVDPTAAEDSATSDASDAADAESDSEGSTDSPVVSESSDATGAADDADGAGTDDCPDEAADAGSVGDSTDRTGVGNDPDPFDIAEDPVGADTESDADQVADDDPVGDSSDKMGAGNDPDPSDTAEDPVGAHTECDADRAADDDPVGDSSDKMGAGNDPDPSDTAEDPVGAHTECDADQAADNDPVGDSSDITGAADEPVDLDADSHVQRGGKDDDTADAGVDGEAADDTDSQLAGGDGEAGPEPENRSDSEHPVAQGGSGWSESGPPNADPPGNPERDGDTDDTGQKSNQERTAASDDADTDDPPPFDPFRLDDPDQPRRHAPKWRAPVWQDRALNPALPWNGVITISLEALAGLADHPGDMSGFGCISPDLARQLLKAANSITLLVIDPETGAPVGVSDRVYVPPGSLRRKVMLLTQTCSWVGCNRKAERCDVDHGEPFDHHNPAAGGKTTLRNLRPLCRFHHRLKTFTAWTITERDDRSATLVSALGRTTRRPPPAITDPGEWEPAWQTEDHDDDTPPF</sequence>
<reference evidence="3 4" key="1">
    <citation type="submission" date="2019-11" db="EMBL/GenBank/DDBJ databases">
        <authorList>
            <person name="Jiang L.-Q."/>
        </authorList>
    </citation>
    <scope>NUCLEOTIDE SEQUENCE [LARGE SCALE GENOMIC DNA]</scope>
    <source>
        <strain evidence="3 4">YIM 132087</strain>
    </source>
</reference>
<dbReference type="Pfam" id="PF02720">
    <property type="entry name" value="DUF222"/>
    <property type="match status" value="1"/>
</dbReference>
<feature type="region of interest" description="Disordered" evidence="1">
    <location>
        <begin position="401"/>
        <end position="427"/>
    </location>
</feature>
<feature type="region of interest" description="Disordered" evidence="1">
    <location>
        <begin position="74"/>
        <end position="187"/>
    </location>
</feature>
<feature type="compositionally biased region" description="Basic and acidic residues" evidence="1">
    <location>
        <begin position="624"/>
        <end position="633"/>
    </location>
</feature>
<keyword evidence="4" id="KW-1185">Reference proteome</keyword>
<dbReference type="InterPro" id="IPR003615">
    <property type="entry name" value="HNH_nuc"/>
</dbReference>
<feature type="compositionally biased region" description="Low complexity" evidence="1">
    <location>
        <begin position="495"/>
        <end position="508"/>
    </location>
</feature>
<feature type="compositionally biased region" description="Basic and acidic residues" evidence="1">
    <location>
        <begin position="74"/>
        <end position="90"/>
    </location>
</feature>
<dbReference type="InterPro" id="IPR003870">
    <property type="entry name" value="DUF222"/>
</dbReference>
<evidence type="ECO:0000313" key="4">
    <source>
        <dbReference type="Proteomes" id="UP000460221"/>
    </source>
</evidence>
<feature type="compositionally biased region" description="Basic and acidic residues" evidence="1">
    <location>
        <begin position="695"/>
        <end position="706"/>
    </location>
</feature>
<feature type="compositionally biased region" description="Low complexity" evidence="1">
    <location>
        <begin position="476"/>
        <end position="488"/>
    </location>
</feature>
<dbReference type="Gene3D" id="1.10.30.50">
    <property type="match status" value="1"/>
</dbReference>
<evidence type="ECO:0000259" key="2">
    <source>
        <dbReference type="Pfam" id="PF02720"/>
    </source>
</evidence>
<dbReference type="CDD" id="cd00085">
    <property type="entry name" value="HNHc"/>
    <property type="match status" value="1"/>
</dbReference>
<feature type="region of interest" description="Disordered" evidence="1">
    <location>
        <begin position="440"/>
        <end position="817"/>
    </location>
</feature>
<dbReference type="Proteomes" id="UP000460221">
    <property type="component" value="Unassembled WGS sequence"/>
</dbReference>
<dbReference type="AlphaFoldDB" id="A0A7K1FG05"/>
<dbReference type="RefSeq" id="WP_154766989.1">
    <property type="nucleotide sequence ID" value="NZ_WLYK01000001.1"/>
</dbReference>
<evidence type="ECO:0000313" key="3">
    <source>
        <dbReference type="EMBL" id="MTD13038.1"/>
    </source>
</evidence>
<feature type="compositionally biased region" description="Acidic residues" evidence="1">
    <location>
        <begin position="403"/>
        <end position="424"/>
    </location>
</feature>
<proteinExistence type="predicted"/>
<organism evidence="3 4">
    <name type="scientific">Nakamurella alba</name>
    <dbReference type="NCBI Taxonomy" id="2665158"/>
    <lineage>
        <taxon>Bacteria</taxon>
        <taxon>Bacillati</taxon>
        <taxon>Actinomycetota</taxon>
        <taxon>Actinomycetes</taxon>
        <taxon>Nakamurellales</taxon>
        <taxon>Nakamurellaceae</taxon>
        <taxon>Nakamurella</taxon>
    </lineage>
</organism>
<feature type="compositionally biased region" description="Low complexity" evidence="1">
    <location>
        <begin position="116"/>
        <end position="125"/>
    </location>
</feature>
<accession>A0A7K1FG05</accession>
<feature type="compositionally biased region" description="Low complexity" evidence="1">
    <location>
        <begin position="531"/>
        <end position="545"/>
    </location>
</feature>
<feature type="compositionally biased region" description="Acidic residues" evidence="1">
    <location>
        <begin position="509"/>
        <end position="519"/>
    </location>
</feature>
<evidence type="ECO:0000256" key="1">
    <source>
        <dbReference type="SAM" id="MobiDB-lite"/>
    </source>
</evidence>
<protein>
    <submittedName>
        <fullName evidence="3">DUF222 domain-containing protein</fullName>
    </submittedName>
</protein>
<comment type="caution">
    <text evidence="3">The sequence shown here is derived from an EMBL/GenBank/DDBJ whole genome shotgun (WGS) entry which is preliminary data.</text>
</comment>
<feature type="compositionally biased region" description="Basic and acidic residues" evidence="1">
    <location>
        <begin position="802"/>
        <end position="811"/>
    </location>
</feature>
<gene>
    <name evidence="3" type="ORF">GIS00_03640</name>
</gene>
<feature type="domain" description="DUF222" evidence="2">
    <location>
        <begin position="202"/>
        <end position="389"/>
    </location>
</feature>